<evidence type="ECO:0000313" key="15">
    <source>
        <dbReference type="Proteomes" id="UP000785200"/>
    </source>
</evidence>
<evidence type="ECO:0000256" key="10">
    <source>
        <dbReference type="SAM" id="MobiDB-lite"/>
    </source>
</evidence>
<feature type="domain" description="RSE1/DDB1/CPSF1 second beta-propeller" evidence="13">
    <location>
        <begin position="575"/>
        <end position="982"/>
    </location>
</feature>
<comment type="function">
    <text evidence="5">RNA-binding component of the cleavage and polyadenylation factor (CPF) complex, which plays a key role in polyadenylation-dependent pre-mRNA 3'-end formation and cooperates with cleavage factors including the CFIA complex and NAB4/CFIB. Involved in poly(A) site recognition. May be involved in coupling transcription termination and mRNA 3'-end formation.</text>
</comment>
<evidence type="ECO:0000259" key="11">
    <source>
        <dbReference type="Pfam" id="PF03178"/>
    </source>
</evidence>
<protein>
    <recommendedName>
        <fullName evidence="8">Protein CFT1</fullName>
    </recommendedName>
    <alternativeName>
        <fullName evidence="9">Cleavage factor two protein 1</fullName>
    </alternativeName>
    <alternativeName>
        <fullName evidence="7">Protein cft1</fullName>
    </alternativeName>
</protein>
<evidence type="ECO:0000256" key="9">
    <source>
        <dbReference type="ARBA" id="ARBA00041264"/>
    </source>
</evidence>
<evidence type="ECO:0000256" key="4">
    <source>
        <dbReference type="ARBA" id="ARBA00023242"/>
    </source>
</evidence>
<gene>
    <name evidence="14" type="ORF">D0Z07_2008</name>
</gene>
<feature type="domain" description="RSE1/DDB1/CPSF1 C-terminal" evidence="11">
    <location>
        <begin position="1051"/>
        <end position="1398"/>
    </location>
</feature>
<dbReference type="InterPro" id="IPR018846">
    <property type="entry name" value="Beta-prop_RSE1/DDB1/CPSF1_1st"/>
</dbReference>
<dbReference type="Gene3D" id="2.130.10.10">
    <property type="entry name" value="YVTN repeat-like/Quinoprotein amine dehydrogenase"/>
    <property type="match status" value="2"/>
</dbReference>
<feature type="region of interest" description="Disordered" evidence="10">
    <location>
        <begin position="51"/>
        <end position="78"/>
    </location>
</feature>
<evidence type="ECO:0000313" key="14">
    <source>
        <dbReference type="EMBL" id="KAG0651205.1"/>
    </source>
</evidence>
<comment type="similarity">
    <text evidence="6">Belongs to the CFT1 family.</text>
</comment>
<feature type="compositionally biased region" description="Acidic residues" evidence="10">
    <location>
        <begin position="467"/>
        <end position="486"/>
    </location>
</feature>
<feature type="compositionally biased region" description="Polar residues" evidence="10">
    <location>
        <begin position="495"/>
        <end position="504"/>
    </location>
</feature>
<proteinExistence type="inferred from homology"/>
<dbReference type="GO" id="GO:0006397">
    <property type="term" value="P:mRNA processing"/>
    <property type="evidence" value="ECO:0007669"/>
    <property type="project" value="UniProtKB-KW"/>
</dbReference>
<dbReference type="Proteomes" id="UP000785200">
    <property type="component" value="Unassembled WGS sequence"/>
</dbReference>
<evidence type="ECO:0000256" key="5">
    <source>
        <dbReference type="ARBA" id="ARBA00037232"/>
    </source>
</evidence>
<evidence type="ECO:0000256" key="2">
    <source>
        <dbReference type="ARBA" id="ARBA00022664"/>
    </source>
</evidence>
<evidence type="ECO:0000256" key="6">
    <source>
        <dbReference type="ARBA" id="ARBA00038304"/>
    </source>
</evidence>
<dbReference type="GO" id="GO:0003723">
    <property type="term" value="F:RNA binding"/>
    <property type="evidence" value="ECO:0007669"/>
    <property type="project" value="UniProtKB-KW"/>
</dbReference>
<dbReference type="EMBL" id="VNKQ01000004">
    <property type="protein sequence ID" value="KAG0651205.1"/>
    <property type="molecule type" value="Genomic_DNA"/>
</dbReference>
<feature type="region of interest" description="Disordered" evidence="10">
    <location>
        <begin position="464"/>
        <end position="504"/>
    </location>
</feature>
<dbReference type="GO" id="GO:0005634">
    <property type="term" value="C:nucleus"/>
    <property type="evidence" value="ECO:0007669"/>
    <property type="project" value="UniProtKB-SubCell"/>
</dbReference>
<reference evidence="14" key="1">
    <citation type="submission" date="2019-07" db="EMBL/GenBank/DDBJ databases">
        <title>Hyphodiscus hymeniophilus genome sequencing and assembly.</title>
        <authorList>
            <person name="Kramer G."/>
            <person name="Nodwell J."/>
        </authorList>
    </citation>
    <scope>NUCLEOTIDE SEQUENCE</scope>
    <source>
        <strain evidence="14">ATCC 34498</strain>
    </source>
</reference>
<dbReference type="FunFam" id="2.130.10.10:FF:000625">
    <property type="entry name" value="mRNA cleavage and polyadenylation factor subunit"/>
    <property type="match status" value="1"/>
</dbReference>
<dbReference type="InterPro" id="IPR050358">
    <property type="entry name" value="RSE1/DDB1/CFT1"/>
</dbReference>
<organism evidence="14 15">
    <name type="scientific">Hyphodiscus hymeniophilus</name>
    <dbReference type="NCBI Taxonomy" id="353542"/>
    <lineage>
        <taxon>Eukaryota</taxon>
        <taxon>Fungi</taxon>
        <taxon>Dikarya</taxon>
        <taxon>Ascomycota</taxon>
        <taxon>Pezizomycotina</taxon>
        <taxon>Leotiomycetes</taxon>
        <taxon>Helotiales</taxon>
        <taxon>Hyphodiscaceae</taxon>
        <taxon>Hyphodiscus</taxon>
    </lineage>
</organism>
<dbReference type="OrthoDB" id="6109at2759"/>
<dbReference type="Pfam" id="PF10433">
    <property type="entry name" value="Beta-prop_RSE1_1st"/>
    <property type="match status" value="1"/>
</dbReference>
<evidence type="ECO:0000256" key="7">
    <source>
        <dbReference type="ARBA" id="ARBA00039187"/>
    </source>
</evidence>
<comment type="caution">
    <text evidence="14">The sequence shown here is derived from an EMBL/GenBank/DDBJ whole genome shotgun (WGS) entry which is preliminary data.</text>
</comment>
<dbReference type="InterPro" id="IPR004871">
    <property type="entry name" value="RSE1/DDB1/CPSF1_C"/>
</dbReference>
<comment type="subcellular location">
    <subcellularLocation>
        <location evidence="1">Nucleus</location>
    </subcellularLocation>
</comment>
<dbReference type="InterPro" id="IPR015943">
    <property type="entry name" value="WD40/YVTN_repeat-like_dom_sf"/>
</dbReference>
<evidence type="ECO:0000259" key="13">
    <source>
        <dbReference type="Pfam" id="PF23726"/>
    </source>
</evidence>
<accession>A0A9P6VPA5</accession>
<evidence type="ECO:0000256" key="1">
    <source>
        <dbReference type="ARBA" id="ARBA00004123"/>
    </source>
</evidence>
<dbReference type="Pfam" id="PF03178">
    <property type="entry name" value="CPSF_A"/>
    <property type="match status" value="1"/>
</dbReference>
<evidence type="ECO:0000259" key="12">
    <source>
        <dbReference type="Pfam" id="PF10433"/>
    </source>
</evidence>
<keyword evidence="2" id="KW-0507">mRNA processing</keyword>
<sequence>MQCYTELTPPTAVTHSLSLPFTSADSNNLVVAKTSLLQIFTTTTVSTEVEPSSRTTYTSAVPSNAVDGKTSNEEGLDGRVGLTSRTKLVLVAEYTLSGTITSLVRVKTRDSRSGGEALLVSFKDAKLSLVEWDPERPGLTTISIHYYEQDDLQGSPWTPNLSDCVNYLTVDPRNKCAALKFGARSIAILPFKQGDDDVNMIDDWDEELDGPRPSANQVTNGDGDKTETPYGSSFVLRLPLLDPSLIYPIHLAFLYEYREPTFGILSSTISPSSSLLHERKDYLSYLVFTLDIDQKESTTILSVGNLPYDLSKIIPLPTPVGGALLVGGNELIHIDQSGRANGVGVNTFAKQCTSFGLADQSDLEMRLEGCTIGQLSIENGDMLIILHSGALAILSFRLDGRSVSGLSVRRVSRESGGHAIRSGPSSLSLIGPNAFFVGSENSDSIVLGWSRKLGQLSRRKPKIDIADGMEDEDFEDEDDEDDDDLYGDGPETKKISTNGTSSSANTKAGDYNFQIHDSLVNIAPMTDMTFGNSAFYQTSEEKANAEGVTSDLELVGIAGRDNAGALAIIHRNIQPKVIGRFEFPEAQGIWTMSAKRPSPKALQTKDGNNSISGNLEVEAQYDKLMIVSKAQTDAAEESDVYALTSAGFEALTGTEFEPAAGSTIEAGTLGNGNRVVQVLKSEVRSYDGDLGLAQILPMYDDDTGAEPKIVSASFADPFLLLLRDDSSIFVAQCDDNNELEEIEREDDTLLATKWLTGCLYTDSKSIFAREVSDKGLKDGENVVMFLLSAGGALHIYALPDLSKAVYVAEGLCFVPPVLSADYAARRSAARETLTEILVADLGDSVSKSPYLILRPSNDDLTIYEPFRTGLQTGQNPLSSVLHFLKMHNPHLSENPDVSAEENEGASQDIRDKPMRAISNLGGYSSVFLPGGSPSFIIKTSKSTPKVISLQGVGIRGMSSFHTEGCDRGFIYVDNEGIARVSQLPQDVCFELGLQLQKVPLQQAIHAVTYHPPMESYVVGSSSQADFELPKDDEHRRDWQKEDIGFKPTIEQSYLKLLSPVNWSIIDTVELDPCEMIMCIKTLNLEVSETTNERRQLITVGTALSKGEDLAIKGRLYVYDIVTVVPEPDRPETNKKLKLIAKEEIPRGAITGVSEVGSQGFMLVAQGQKCMVRGLKEDGTLLPVAFMDMNCYVTSVKELRGTGLCIMADAVKGVWLTGYAEEPYKMMLFGKSTTNMEVVAADLLPDGKDLYIVVADADCNLHIFQYDPEHPKTRGGTFLLHRTSFSLGGHLPTTMTLLPRTTSTVLLPDTEEAMDAAADATIPEHEILITSQTGAISLLSPLSEAQYRRLSTLANHLTNTLYHACGLNPRAYRVGSRDIVEGSVGGRTIVDGGMLLRWMELGSQRRAEVASRVGVGVDEVREDLVALMGGLGYL</sequence>
<feature type="region of interest" description="Disordered" evidence="10">
    <location>
        <begin position="202"/>
        <end position="226"/>
    </location>
</feature>
<dbReference type="FunFam" id="2.130.10.10:FF:000788">
    <property type="entry name" value="mRNA cleavage and polyadenylation factor subunit"/>
    <property type="match status" value="1"/>
</dbReference>
<keyword evidence="4" id="KW-0539">Nucleus</keyword>
<dbReference type="Pfam" id="PF23726">
    <property type="entry name" value="Beta-prop_RSE1_2nd"/>
    <property type="match status" value="1"/>
</dbReference>
<evidence type="ECO:0000256" key="3">
    <source>
        <dbReference type="ARBA" id="ARBA00022884"/>
    </source>
</evidence>
<dbReference type="InterPro" id="IPR058543">
    <property type="entry name" value="Beta-prop_RSE1/DDB1/CPSF1_2nd"/>
</dbReference>
<keyword evidence="15" id="KW-1185">Reference proteome</keyword>
<name>A0A9P6VPA5_9HELO</name>
<evidence type="ECO:0000256" key="8">
    <source>
        <dbReference type="ARBA" id="ARBA00039443"/>
    </source>
</evidence>
<dbReference type="PANTHER" id="PTHR10644">
    <property type="entry name" value="DNA REPAIR/RNA PROCESSING CPSF FAMILY"/>
    <property type="match status" value="1"/>
</dbReference>
<feature type="domain" description="RSE1/DDB1/CPSF1 first beta-propeller" evidence="12">
    <location>
        <begin position="82"/>
        <end position="448"/>
    </location>
</feature>
<keyword evidence="3" id="KW-0694">RNA-binding</keyword>